<dbReference type="InterPro" id="IPR006170">
    <property type="entry name" value="PBP/GOBP"/>
</dbReference>
<accession>A0ABP1NEQ4</accession>
<dbReference type="InterPro" id="IPR036728">
    <property type="entry name" value="PBP_GOBP_sf"/>
</dbReference>
<reference evidence="2 3" key="1">
    <citation type="submission" date="2024-08" db="EMBL/GenBank/DDBJ databases">
        <authorList>
            <person name="Will J Nash"/>
            <person name="Angela Man"/>
            <person name="Seanna McTaggart"/>
            <person name="Kendall Baker"/>
            <person name="Tom Barker"/>
            <person name="Leah Catchpole"/>
            <person name="Alex Durrant"/>
            <person name="Karim Gharbi"/>
            <person name="Naomi Irish"/>
            <person name="Gemy Kaithakottil"/>
            <person name="Debby Ku"/>
            <person name="Aaliyah Providence"/>
            <person name="Felix Shaw"/>
            <person name="David Swarbreck"/>
            <person name="Chris Watkins"/>
            <person name="Ann M. McCartney"/>
            <person name="Giulio Formenti"/>
            <person name="Alice Mouton"/>
            <person name="Noel Vella"/>
            <person name="Bjorn M von Reumont"/>
            <person name="Adriana Vella"/>
            <person name="Wilfried Haerty"/>
        </authorList>
    </citation>
    <scope>NUCLEOTIDE SEQUENCE [LARGE SCALE GENOMIC DNA]</scope>
</reference>
<feature type="chain" id="PRO_5045630812" evidence="1">
    <location>
        <begin position="23"/>
        <end position="142"/>
    </location>
</feature>
<proteinExistence type="predicted"/>
<keyword evidence="3" id="KW-1185">Reference proteome</keyword>
<dbReference type="PANTHER" id="PTHR21364:SF2">
    <property type="entry name" value="GENERAL ODORANT-BINDING PROTEIN 19A"/>
    <property type="match status" value="1"/>
</dbReference>
<sequence length="142" mass="16462">MYLKLLLFVAMLAAIALKEVKSISVEQVEKLAKSMRKTCLQKIDTTEDLVEGIQRGEFPEDYNLKCYTNCIMKTLRTFKNGAIDFNMLIKQVDSMMPPDMAARVKDTIQKCRTLEFTGDPCEISYKYVKCYYELDPEIFLFP</sequence>
<gene>
    <name evidence="2" type="ORF">XYLVIOL_LOCUS3910</name>
</gene>
<dbReference type="SMART" id="SM00708">
    <property type="entry name" value="PhBP"/>
    <property type="match status" value="1"/>
</dbReference>
<comment type="caution">
    <text evidence="2">The sequence shown here is derived from an EMBL/GenBank/DDBJ whole genome shotgun (WGS) entry which is preliminary data.</text>
</comment>
<feature type="signal peptide" evidence="1">
    <location>
        <begin position="1"/>
        <end position="22"/>
    </location>
</feature>
<keyword evidence="1" id="KW-0732">Signal</keyword>
<evidence type="ECO:0000313" key="2">
    <source>
        <dbReference type="EMBL" id="CAL7939474.1"/>
    </source>
</evidence>
<dbReference type="EMBL" id="CAXAJV020001290">
    <property type="protein sequence ID" value="CAL7939474.1"/>
    <property type="molecule type" value="Genomic_DNA"/>
</dbReference>
<protein>
    <submittedName>
        <fullName evidence="2">Uncharacterized protein</fullName>
    </submittedName>
</protein>
<evidence type="ECO:0000313" key="3">
    <source>
        <dbReference type="Proteomes" id="UP001642520"/>
    </source>
</evidence>
<dbReference type="Gene3D" id="1.10.238.20">
    <property type="entry name" value="Pheromone/general odorant binding protein domain"/>
    <property type="match status" value="1"/>
</dbReference>
<dbReference type="PANTHER" id="PTHR21364">
    <property type="entry name" value="GENERAL ODORANT-BINDING PROTEIN 19A"/>
    <property type="match status" value="1"/>
</dbReference>
<evidence type="ECO:0000256" key="1">
    <source>
        <dbReference type="SAM" id="SignalP"/>
    </source>
</evidence>
<dbReference type="SUPFAM" id="SSF47565">
    <property type="entry name" value="Insect pheromone/odorant-binding proteins"/>
    <property type="match status" value="1"/>
</dbReference>
<dbReference type="CDD" id="cd23992">
    <property type="entry name" value="PBP_GOBP"/>
    <property type="match status" value="1"/>
</dbReference>
<dbReference type="Pfam" id="PF01395">
    <property type="entry name" value="PBP_GOBP"/>
    <property type="match status" value="1"/>
</dbReference>
<dbReference type="Proteomes" id="UP001642520">
    <property type="component" value="Unassembled WGS sequence"/>
</dbReference>
<organism evidence="2 3">
    <name type="scientific">Xylocopa violacea</name>
    <name type="common">Violet carpenter bee</name>
    <name type="synonym">Apis violacea</name>
    <dbReference type="NCBI Taxonomy" id="135666"/>
    <lineage>
        <taxon>Eukaryota</taxon>
        <taxon>Metazoa</taxon>
        <taxon>Ecdysozoa</taxon>
        <taxon>Arthropoda</taxon>
        <taxon>Hexapoda</taxon>
        <taxon>Insecta</taxon>
        <taxon>Pterygota</taxon>
        <taxon>Neoptera</taxon>
        <taxon>Endopterygota</taxon>
        <taxon>Hymenoptera</taxon>
        <taxon>Apocrita</taxon>
        <taxon>Aculeata</taxon>
        <taxon>Apoidea</taxon>
        <taxon>Anthophila</taxon>
        <taxon>Apidae</taxon>
        <taxon>Xylocopa</taxon>
        <taxon>Xylocopa</taxon>
    </lineage>
</organism>
<name>A0ABP1NEQ4_XYLVO</name>